<evidence type="ECO:0000256" key="1">
    <source>
        <dbReference type="ARBA" id="ARBA00004323"/>
    </source>
</evidence>
<evidence type="ECO:0000256" key="10">
    <source>
        <dbReference type="ARBA" id="ARBA00023180"/>
    </source>
</evidence>
<dbReference type="GO" id="GO:0000139">
    <property type="term" value="C:Golgi membrane"/>
    <property type="evidence" value="ECO:0007669"/>
    <property type="project" value="UniProtKB-SubCell"/>
</dbReference>
<dbReference type="EC" id="2.4.1.-" evidence="11"/>
<keyword evidence="3 11" id="KW-0328">Glycosyltransferase</keyword>
<dbReference type="EMBL" id="CAJPWZ010000503">
    <property type="protein sequence ID" value="CAG2195018.1"/>
    <property type="molecule type" value="Genomic_DNA"/>
</dbReference>
<comment type="similarity">
    <text evidence="2 11">Belongs to the glycosyltransferase 31 family.</text>
</comment>
<dbReference type="PANTHER" id="PTHR11214">
    <property type="entry name" value="BETA-1,3-N-ACETYLGLUCOSAMINYLTRANSFERASE"/>
    <property type="match status" value="1"/>
</dbReference>
<dbReference type="GO" id="GO:0008194">
    <property type="term" value="F:UDP-glycosyltransferase activity"/>
    <property type="evidence" value="ECO:0007669"/>
    <property type="project" value="TreeGrafter"/>
</dbReference>
<sequence>MWKNFRILLKALFMTVPILFLIFILATLVLNFGQQSKPETSIDEETYARVYTDNSTVDSMVYQVVSPNITESVVQINTTKVLSKNNTTKVLVKNKTTTVVATHNNTNSTQIYEYSFSYLYVPVQVCSSNGTKSDPFLLFVVKSDVYNMANRMAIRNTWGASSNPGIKLVFLLGYLPVMKPFIQKESNMYKDIIQLNFIDNYHNNTIKTIMGFTWVATHCRGANYIFFIDDDYIVNTKHIWNHLQSLYVAEKRSVFLGFVWKGARPQRNTKSKWYISRDDFKDNVWPPYASGGSLVLTVDIINKLLTQFKFMKPMFIDDVYLGIACKKLNISLIHESRFSVRYRPDKMNHLFSSHGFRSPMKLVEDWKKFHIKYDMVI</sequence>
<feature type="transmembrane region" description="Helical" evidence="11">
    <location>
        <begin position="12"/>
        <end position="33"/>
    </location>
</feature>
<dbReference type="AlphaFoldDB" id="A0A8S3QFM3"/>
<dbReference type="InterPro" id="IPR029044">
    <property type="entry name" value="Nucleotide-diphossugar_trans"/>
</dbReference>
<evidence type="ECO:0000313" key="12">
    <source>
        <dbReference type="EMBL" id="CAG2195018.1"/>
    </source>
</evidence>
<name>A0A8S3QFM3_MYTED</name>
<comment type="caution">
    <text evidence="12">The sequence shown here is derived from an EMBL/GenBank/DDBJ whole genome shotgun (WGS) entry which is preliminary data.</text>
</comment>
<evidence type="ECO:0000256" key="5">
    <source>
        <dbReference type="ARBA" id="ARBA00022692"/>
    </source>
</evidence>
<evidence type="ECO:0000256" key="3">
    <source>
        <dbReference type="ARBA" id="ARBA00022676"/>
    </source>
</evidence>
<dbReference type="PANTHER" id="PTHR11214:SF349">
    <property type="entry name" value="BETA-1,3-GALACTOSYLTRANSFERASE BRN"/>
    <property type="match status" value="1"/>
</dbReference>
<dbReference type="Gene3D" id="3.90.550.50">
    <property type="match status" value="1"/>
</dbReference>
<evidence type="ECO:0000256" key="7">
    <source>
        <dbReference type="ARBA" id="ARBA00022989"/>
    </source>
</evidence>
<evidence type="ECO:0000256" key="11">
    <source>
        <dbReference type="RuleBase" id="RU363063"/>
    </source>
</evidence>
<keyword evidence="5 11" id="KW-0812">Transmembrane</keyword>
<dbReference type="InterPro" id="IPR002659">
    <property type="entry name" value="Glyco_trans_31"/>
</dbReference>
<keyword evidence="10" id="KW-0325">Glycoprotein</keyword>
<dbReference type="FunFam" id="3.90.550.50:FF:000001">
    <property type="entry name" value="Hexosyltransferase"/>
    <property type="match status" value="1"/>
</dbReference>
<dbReference type="GO" id="GO:0016758">
    <property type="term" value="F:hexosyltransferase activity"/>
    <property type="evidence" value="ECO:0007669"/>
    <property type="project" value="InterPro"/>
</dbReference>
<organism evidence="12 13">
    <name type="scientific">Mytilus edulis</name>
    <name type="common">Blue mussel</name>
    <dbReference type="NCBI Taxonomy" id="6550"/>
    <lineage>
        <taxon>Eukaryota</taxon>
        <taxon>Metazoa</taxon>
        <taxon>Spiralia</taxon>
        <taxon>Lophotrochozoa</taxon>
        <taxon>Mollusca</taxon>
        <taxon>Bivalvia</taxon>
        <taxon>Autobranchia</taxon>
        <taxon>Pteriomorphia</taxon>
        <taxon>Mytilida</taxon>
        <taxon>Mytiloidea</taxon>
        <taxon>Mytilidae</taxon>
        <taxon>Mytilinae</taxon>
        <taxon>Mytilus</taxon>
    </lineage>
</organism>
<gene>
    <name evidence="12" type="ORF">MEDL_10038</name>
</gene>
<protein>
    <recommendedName>
        <fullName evidence="11">Hexosyltransferase</fullName>
        <ecNumber evidence="11">2.4.1.-</ecNumber>
    </recommendedName>
</protein>
<keyword evidence="4 12" id="KW-0808">Transferase</keyword>
<keyword evidence="13" id="KW-1185">Reference proteome</keyword>
<dbReference type="SUPFAM" id="SSF53448">
    <property type="entry name" value="Nucleotide-diphospho-sugar transferases"/>
    <property type="match status" value="1"/>
</dbReference>
<accession>A0A8S3QFM3</accession>
<evidence type="ECO:0000256" key="4">
    <source>
        <dbReference type="ARBA" id="ARBA00022679"/>
    </source>
</evidence>
<proteinExistence type="inferred from homology"/>
<keyword evidence="9 11" id="KW-0472">Membrane</keyword>
<evidence type="ECO:0000256" key="2">
    <source>
        <dbReference type="ARBA" id="ARBA00008661"/>
    </source>
</evidence>
<evidence type="ECO:0000256" key="8">
    <source>
        <dbReference type="ARBA" id="ARBA00023034"/>
    </source>
</evidence>
<comment type="subcellular location">
    <subcellularLocation>
        <location evidence="1 11">Golgi apparatus membrane</location>
        <topology evidence="1 11">Single-pass type II membrane protein</topology>
    </subcellularLocation>
</comment>
<evidence type="ECO:0000256" key="6">
    <source>
        <dbReference type="ARBA" id="ARBA00022968"/>
    </source>
</evidence>
<keyword evidence="6 11" id="KW-0735">Signal-anchor</keyword>
<dbReference type="GO" id="GO:0006493">
    <property type="term" value="P:protein O-linked glycosylation"/>
    <property type="evidence" value="ECO:0007669"/>
    <property type="project" value="TreeGrafter"/>
</dbReference>
<evidence type="ECO:0000313" key="13">
    <source>
        <dbReference type="Proteomes" id="UP000683360"/>
    </source>
</evidence>
<evidence type="ECO:0000256" key="9">
    <source>
        <dbReference type="ARBA" id="ARBA00023136"/>
    </source>
</evidence>
<dbReference type="Proteomes" id="UP000683360">
    <property type="component" value="Unassembled WGS sequence"/>
</dbReference>
<reference evidence="12" key="1">
    <citation type="submission" date="2021-03" db="EMBL/GenBank/DDBJ databases">
        <authorList>
            <person name="Bekaert M."/>
        </authorList>
    </citation>
    <scope>NUCLEOTIDE SEQUENCE</scope>
</reference>
<dbReference type="Pfam" id="PF01762">
    <property type="entry name" value="Galactosyl_T"/>
    <property type="match status" value="1"/>
</dbReference>
<dbReference type="OrthoDB" id="2139606at2759"/>
<keyword evidence="7 11" id="KW-1133">Transmembrane helix</keyword>
<keyword evidence="8 11" id="KW-0333">Golgi apparatus</keyword>